<dbReference type="GO" id="GO:0008654">
    <property type="term" value="P:phospholipid biosynthetic process"/>
    <property type="evidence" value="ECO:0007669"/>
    <property type="project" value="UniProtKB-UniRule"/>
</dbReference>
<evidence type="ECO:0000313" key="12">
    <source>
        <dbReference type="Proteomes" id="UP000050828"/>
    </source>
</evidence>
<keyword evidence="6 10" id="KW-0443">Lipid metabolism</keyword>
<evidence type="ECO:0000256" key="2">
    <source>
        <dbReference type="ARBA" id="ARBA00022516"/>
    </source>
</evidence>
<sequence>MPQIGVFVMKLSLIFILAYLIGSFPSGVIIGRVFCHKDPRDAGSHNIGTTNSYRVLGPIAGTAVLFLDILKGTLAASLPMIFHIPNHALVLIVGLAAVVGHAYSIFLHFTGGKAVATSAGILLAYNPLFFVIASTIFISVILITSMVSMASILGPLMIAILSFYTHDWLLGSIATLVLLFLVYRHRENLQRIKNGTENLVPFGLYYRYKQKHQ</sequence>
<dbReference type="Pfam" id="PF02660">
    <property type="entry name" value="G3P_acyltransf"/>
    <property type="match status" value="1"/>
</dbReference>
<comment type="similarity">
    <text evidence="10">Belongs to the PlsY family.</text>
</comment>
<keyword evidence="4 10" id="KW-0812">Transmembrane</keyword>
<feature type="transmembrane region" description="Helical" evidence="10">
    <location>
        <begin position="121"/>
        <end position="144"/>
    </location>
</feature>
<comment type="caution">
    <text evidence="11">The sequence shown here is derived from an EMBL/GenBank/DDBJ whole genome shotgun (WGS) entry which is preliminary data.</text>
</comment>
<evidence type="ECO:0000256" key="9">
    <source>
        <dbReference type="ARBA" id="ARBA00023264"/>
    </source>
</evidence>
<evidence type="ECO:0000313" key="11">
    <source>
        <dbReference type="EMBL" id="KRK92852.1"/>
    </source>
</evidence>
<accession>A0AAJ0PCM0</accession>
<comment type="subunit">
    <text evidence="10">Probably interacts with PlsX.</text>
</comment>
<feature type="transmembrane region" description="Helical" evidence="10">
    <location>
        <begin position="156"/>
        <end position="183"/>
    </location>
</feature>
<feature type="transmembrane region" description="Helical" evidence="10">
    <location>
        <begin position="88"/>
        <end position="109"/>
    </location>
</feature>
<dbReference type="PANTHER" id="PTHR30309:SF0">
    <property type="entry name" value="GLYCEROL-3-PHOSPHATE ACYLTRANSFERASE-RELATED"/>
    <property type="match status" value="1"/>
</dbReference>
<evidence type="ECO:0000256" key="7">
    <source>
        <dbReference type="ARBA" id="ARBA00023136"/>
    </source>
</evidence>
<dbReference type="InterPro" id="IPR003811">
    <property type="entry name" value="G3P_acylTferase_PlsY"/>
</dbReference>
<dbReference type="Proteomes" id="UP000050828">
    <property type="component" value="Unassembled WGS sequence"/>
</dbReference>
<protein>
    <recommendedName>
        <fullName evidence="10">Glycerol-3-phosphate acyltransferase</fullName>
    </recommendedName>
    <alternativeName>
        <fullName evidence="10">Acyl-PO4 G3P acyltransferase</fullName>
    </alternativeName>
    <alternativeName>
        <fullName evidence="10">Acyl-phosphate--glycerol-3-phosphate acyltransferase</fullName>
    </alternativeName>
    <alternativeName>
        <fullName evidence="10">G3P acyltransferase</fullName>
        <shortName evidence="10">GPAT</shortName>
        <ecNumber evidence="10">2.3.1.275</ecNumber>
    </alternativeName>
    <alternativeName>
        <fullName evidence="10">Lysophosphatidic acid synthase</fullName>
        <shortName evidence="10">LPA synthase</shortName>
    </alternativeName>
</protein>
<keyword evidence="3 10" id="KW-0808">Transferase</keyword>
<keyword evidence="8 10" id="KW-0594">Phospholipid biosynthesis</keyword>
<dbReference type="EMBL" id="AZDL01000015">
    <property type="protein sequence ID" value="KRK92852.1"/>
    <property type="molecule type" value="Genomic_DNA"/>
</dbReference>
<evidence type="ECO:0000256" key="5">
    <source>
        <dbReference type="ARBA" id="ARBA00022989"/>
    </source>
</evidence>
<name>A0AAJ0PCM0_LATCU</name>
<keyword evidence="5 10" id="KW-1133">Transmembrane helix</keyword>
<comment type="catalytic activity">
    <reaction evidence="10">
        <text>an acyl phosphate + sn-glycerol 3-phosphate = a 1-acyl-sn-glycero-3-phosphate + phosphate</text>
        <dbReference type="Rhea" id="RHEA:34075"/>
        <dbReference type="ChEBI" id="CHEBI:43474"/>
        <dbReference type="ChEBI" id="CHEBI:57597"/>
        <dbReference type="ChEBI" id="CHEBI:57970"/>
        <dbReference type="ChEBI" id="CHEBI:59918"/>
        <dbReference type="EC" id="2.3.1.275"/>
    </reaction>
</comment>
<dbReference type="GO" id="GO:0005886">
    <property type="term" value="C:plasma membrane"/>
    <property type="evidence" value="ECO:0007669"/>
    <property type="project" value="UniProtKB-SubCell"/>
</dbReference>
<reference evidence="11 12" key="1">
    <citation type="journal article" date="2015" name="Genome Announc.">
        <title>Expanding the biotechnology potential of lactobacilli through comparative genomics of 213 strains and associated genera.</title>
        <authorList>
            <person name="Sun Z."/>
            <person name="Harris H.M."/>
            <person name="McCann A."/>
            <person name="Guo C."/>
            <person name="Argimon S."/>
            <person name="Zhang W."/>
            <person name="Yang X."/>
            <person name="Jeffery I.B."/>
            <person name="Cooney J.C."/>
            <person name="Kagawa T.F."/>
            <person name="Liu W."/>
            <person name="Song Y."/>
            <person name="Salvetti E."/>
            <person name="Wrobel A."/>
            <person name="Rasinkangas P."/>
            <person name="Parkhill J."/>
            <person name="Rea M.C."/>
            <person name="O'Sullivan O."/>
            <person name="Ritari J."/>
            <person name="Douillard F.P."/>
            <person name="Paul Ross R."/>
            <person name="Yang R."/>
            <person name="Briner A.E."/>
            <person name="Felis G.E."/>
            <person name="de Vos W.M."/>
            <person name="Barrangou R."/>
            <person name="Klaenhammer T.R."/>
            <person name="Caufield P.W."/>
            <person name="Cui Y."/>
            <person name="Zhang H."/>
            <person name="O'Toole P.W."/>
        </authorList>
    </citation>
    <scope>NUCLEOTIDE SEQUENCE [LARGE SCALE GENOMIC DNA]</scope>
    <source>
        <strain evidence="11 12">DSM 20019</strain>
    </source>
</reference>
<keyword evidence="1 10" id="KW-1003">Cell membrane</keyword>
<proteinExistence type="inferred from homology"/>
<dbReference type="NCBIfam" id="TIGR00023">
    <property type="entry name" value="glycerol-3-phosphate 1-O-acyltransferase PlsY"/>
    <property type="match status" value="1"/>
</dbReference>
<comment type="subcellular location">
    <subcellularLocation>
        <location evidence="10">Cell membrane</location>
        <topology evidence="10">Multi-pass membrane protein</topology>
    </subcellularLocation>
</comment>
<dbReference type="EC" id="2.3.1.275" evidence="10"/>
<feature type="transmembrane region" description="Helical" evidence="10">
    <location>
        <begin position="55"/>
        <end position="82"/>
    </location>
</feature>
<evidence type="ECO:0000256" key="8">
    <source>
        <dbReference type="ARBA" id="ARBA00023209"/>
    </source>
</evidence>
<organism evidence="11 12">
    <name type="scientific">Latilactobacillus curvatus JCM 1096 = DSM 20019</name>
    <dbReference type="NCBI Taxonomy" id="1293592"/>
    <lineage>
        <taxon>Bacteria</taxon>
        <taxon>Bacillati</taxon>
        <taxon>Bacillota</taxon>
        <taxon>Bacilli</taxon>
        <taxon>Lactobacillales</taxon>
        <taxon>Lactobacillaceae</taxon>
        <taxon>Latilactobacillus</taxon>
    </lineage>
</organism>
<dbReference type="HAMAP" id="MF_01043">
    <property type="entry name" value="PlsY"/>
    <property type="match status" value="1"/>
</dbReference>
<keyword evidence="2 10" id="KW-0444">Lipid biosynthesis</keyword>
<evidence type="ECO:0000256" key="1">
    <source>
        <dbReference type="ARBA" id="ARBA00022475"/>
    </source>
</evidence>
<comment type="function">
    <text evidence="10">Catalyzes the transfer of an acyl group from acyl-phosphate (acyl-PO(4)) to glycerol-3-phosphate (G3P) to form lysophosphatidic acid (LPA). This enzyme utilizes acyl-phosphate as fatty acyl donor, but not acyl-CoA or acyl-ACP.</text>
</comment>
<gene>
    <name evidence="10" type="primary">plsY</name>
    <name evidence="11" type="ORF">FC08_GL000389</name>
</gene>
<dbReference type="SMART" id="SM01207">
    <property type="entry name" value="G3P_acyltransf"/>
    <property type="match status" value="1"/>
</dbReference>
<feature type="transmembrane region" description="Helical" evidence="10">
    <location>
        <begin position="12"/>
        <end position="34"/>
    </location>
</feature>
<comment type="pathway">
    <text evidence="10">Lipid metabolism; phospholipid metabolism.</text>
</comment>
<dbReference type="AlphaFoldDB" id="A0AAJ0PCM0"/>
<dbReference type="PANTHER" id="PTHR30309">
    <property type="entry name" value="INNER MEMBRANE PROTEIN YGIH"/>
    <property type="match status" value="1"/>
</dbReference>
<keyword evidence="7 10" id="KW-0472">Membrane</keyword>
<evidence type="ECO:0000256" key="3">
    <source>
        <dbReference type="ARBA" id="ARBA00022679"/>
    </source>
</evidence>
<evidence type="ECO:0000256" key="4">
    <source>
        <dbReference type="ARBA" id="ARBA00022692"/>
    </source>
</evidence>
<keyword evidence="9 10" id="KW-1208">Phospholipid metabolism</keyword>
<evidence type="ECO:0000256" key="6">
    <source>
        <dbReference type="ARBA" id="ARBA00023098"/>
    </source>
</evidence>
<keyword evidence="11" id="KW-0012">Acyltransferase</keyword>
<evidence type="ECO:0000256" key="10">
    <source>
        <dbReference type="HAMAP-Rule" id="MF_01043"/>
    </source>
</evidence>
<dbReference type="GO" id="GO:0043772">
    <property type="term" value="F:acyl-phosphate glycerol-3-phosphate acyltransferase activity"/>
    <property type="evidence" value="ECO:0007669"/>
    <property type="project" value="UniProtKB-UniRule"/>
</dbReference>